<dbReference type="Pfam" id="PF03737">
    <property type="entry name" value="RraA-like"/>
    <property type="match status" value="1"/>
</dbReference>
<keyword evidence="14" id="KW-1185">Reference proteome</keyword>
<proteinExistence type="inferred from homology"/>
<evidence type="ECO:0000256" key="3">
    <source>
        <dbReference type="ARBA" id="ARBA00008621"/>
    </source>
</evidence>
<dbReference type="EC" id="4.1.1.112" evidence="6"/>
<evidence type="ECO:0000256" key="7">
    <source>
        <dbReference type="ARBA" id="ARBA00016549"/>
    </source>
</evidence>
<comment type="cofactor">
    <cofactor evidence="2">
        <name>a divalent metal cation</name>
        <dbReference type="ChEBI" id="CHEBI:60240"/>
    </cofactor>
</comment>
<evidence type="ECO:0000256" key="8">
    <source>
        <dbReference type="ARBA" id="ARBA00025046"/>
    </source>
</evidence>
<evidence type="ECO:0000256" key="2">
    <source>
        <dbReference type="ARBA" id="ARBA00001968"/>
    </source>
</evidence>
<evidence type="ECO:0000256" key="10">
    <source>
        <dbReference type="ARBA" id="ARBA00030169"/>
    </source>
</evidence>
<evidence type="ECO:0000313" key="13">
    <source>
        <dbReference type="EMBL" id="MDN4608932.1"/>
    </source>
</evidence>
<dbReference type="InterPro" id="IPR036704">
    <property type="entry name" value="RraA/RraA-like_sf"/>
</dbReference>
<dbReference type="InterPro" id="IPR005493">
    <property type="entry name" value="RraA/RraA-like"/>
</dbReference>
<evidence type="ECO:0000256" key="9">
    <source>
        <dbReference type="ARBA" id="ARBA00029596"/>
    </source>
</evidence>
<dbReference type="SUPFAM" id="SSF89562">
    <property type="entry name" value="RraA-like"/>
    <property type="match status" value="1"/>
</dbReference>
<dbReference type="RefSeq" id="WP_301245377.1">
    <property type="nucleotide sequence ID" value="NZ_JAROCC010000016.1"/>
</dbReference>
<name>A0ABT8JVQ1_9BACL</name>
<dbReference type="CDD" id="cd16841">
    <property type="entry name" value="RraA_family"/>
    <property type="match status" value="1"/>
</dbReference>
<comment type="catalytic activity">
    <reaction evidence="1">
        <text>4-hydroxy-4-methyl-2-oxoglutarate = 2 pyruvate</text>
        <dbReference type="Rhea" id="RHEA:22748"/>
        <dbReference type="ChEBI" id="CHEBI:15361"/>
        <dbReference type="ChEBI" id="CHEBI:58276"/>
        <dbReference type="EC" id="4.1.3.17"/>
    </reaction>
</comment>
<comment type="similarity">
    <text evidence="3">Belongs to the class II aldolase/RraA-like family.</text>
</comment>
<organism evidence="13 14">
    <name type="scientific">Sporosarcina highlanderae</name>
    <dbReference type="NCBI Taxonomy" id="3035916"/>
    <lineage>
        <taxon>Bacteria</taxon>
        <taxon>Bacillati</taxon>
        <taxon>Bacillota</taxon>
        <taxon>Bacilli</taxon>
        <taxon>Bacillales</taxon>
        <taxon>Caryophanaceae</taxon>
        <taxon>Sporosarcina</taxon>
    </lineage>
</organism>
<gene>
    <name evidence="13" type="ORF">P5G49_15835</name>
</gene>
<evidence type="ECO:0000256" key="1">
    <source>
        <dbReference type="ARBA" id="ARBA00001342"/>
    </source>
</evidence>
<dbReference type="NCBIfam" id="NF004850">
    <property type="entry name" value="PRK06201.1"/>
    <property type="match status" value="1"/>
</dbReference>
<dbReference type="Proteomes" id="UP001175097">
    <property type="component" value="Unassembled WGS sequence"/>
</dbReference>
<comment type="function">
    <text evidence="8">Catalyzes the aldol cleavage of 4-hydroxy-4-methyl-2-oxoglutarate (HMG) into 2 molecules of pyruvate. Also contains a secondary oxaloacetate (OAA) decarboxylase activity due to the common pyruvate enolate transition state formed following C-C bond cleavage in the retro-aldol and decarboxylation reactions.</text>
</comment>
<dbReference type="PANTHER" id="PTHR33254:SF4">
    <property type="entry name" value="4-HYDROXY-4-METHYL-2-OXOGLUTARATE ALDOLASE 3-RELATED"/>
    <property type="match status" value="1"/>
</dbReference>
<evidence type="ECO:0000256" key="11">
    <source>
        <dbReference type="ARBA" id="ARBA00032305"/>
    </source>
</evidence>
<comment type="subunit">
    <text evidence="4">Homotrimer.</text>
</comment>
<evidence type="ECO:0000313" key="14">
    <source>
        <dbReference type="Proteomes" id="UP001175097"/>
    </source>
</evidence>
<accession>A0ABT8JVQ1</accession>
<reference evidence="13" key="1">
    <citation type="submission" date="2023-03" db="EMBL/GenBank/DDBJ databases">
        <title>MT1 and MT2 Draft Genomes of Novel Species.</title>
        <authorList>
            <person name="Venkateswaran K."/>
        </authorList>
    </citation>
    <scope>NUCLEOTIDE SEQUENCE</scope>
    <source>
        <strain evidence="13">F6_3S_P_2</strain>
    </source>
</reference>
<comment type="catalytic activity">
    <reaction evidence="12">
        <text>oxaloacetate + H(+) = pyruvate + CO2</text>
        <dbReference type="Rhea" id="RHEA:15641"/>
        <dbReference type="ChEBI" id="CHEBI:15361"/>
        <dbReference type="ChEBI" id="CHEBI:15378"/>
        <dbReference type="ChEBI" id="CHEBI:16452"/>
        <dbReference type="ChEBI" id="CHEBI:16526"/>
        <dbReference type="EC" id="4.1.1.112"/>
    </reaction>
</comment>
<protein>
    <recommendedName>
        <fullName evidence="7">Putative 4-hydroxy-4-methyl-2-oxoglutarate aldolase</fullName>
        <ecNumber evidence="6">4.1.1.112</ecNumber>
        <ecNumber evidence="5">4.1.3.17</ecNumber>
    </recommendedName>
    <alternativeName>
        <fullName evidence="11">Oxaloacetate decarboxylase</fullName>
    </alternativeName>
    <alternativeName>
        <fullName evidence="9">Regulator of ribonuclease activity homolog</fullName>
    </alternativeName>
    <alternativeName>
        <fullName evidence="10">RraA-like protein</fullName>
    </alternativeName>
</protein>
<evidence type="ECO:0000256" key="6">
    <source>
        <dbReference type="ARBA" id="ARBA00012947"/>
    </source>
</evidence>
<comment type="caution">
    <text evidence="13">The sequence shown here is derived from an EMBL/GenBank/DDBJ whole genome shotgun (WGS) entry which is preliminary data.</text>
</comment>
<evidence type="ECO:0000256" key="5">
    <source>
        <dbReference type="ARBA" id="ARBA00012213"/>
    </source>
</evidence>
<evidence type="ECO:0000256" key="4">
    <source>
        <dbReference type="ARBA" id="ARBA00011233"/>
    </source>
</evidence>
<sequence>MDLRIEPSNAKLPQEIIDGLGAISTTIIADAMGVFNAMIGVAHFNNPDVQMVGQALTVKTMPKDNLMFHKAIELASPGDVIVVEAGGDASSALLGEMMCMIGKRYRISGYVVDGAIRDAEAIKQIGFPVFAKGVNPKGPFKESPGQINVPISCAGVSVNPGDVIVGDNDGVVVVPYEQAEKVLKRAKTLYAHEQEMITQIEAGTLDRSWIDETLKKIGLKF</sequence>
<dbReference type="Gene3D" id="3.50.30.40">
    <property type="entry name" value="Ribonuclease E inhibitor RraA/RraA-like"/>
    <property type="match status" value="1"/>
</dbReference>
<evidence type="ECO:0000256" key="12">
    <source>
        <dbReference type="ARBA" id="ARBA00047973"/>
    </source>
</evidence>
<dbReference type="PANTHER" id="PTHR33254">
    <property type="entry name" value="4-HYDROXY-4-METHYL-2-OXOGLUTARATE ALDOLASE 3-RELATED"/>
    <property type="match status" value="1"/>
</dbReference>
<dbReference type="EMBL" id="JAROCC010000016">
    <property type="protein sequence ID" value="MDN4608932.1"/>
    <property type="molecule type" value="Genomic_DNA"/>
</dbReference>
<dbReference type="EC" id="4.1.3.17" evidence="5"/>